<sequence>MPNLGDRHLIELTLVHQASINPSAGVLVNSFYRNPMLPLVSVLIFSQIPVPPSQPAPIPINPAPRPTPQPSPKPTPPPLPPPERLSPLEQIPQLDPLPQFEFLQPTEVRPLSGQLDQIPVFNSNSPELVKTEGILLSTFPQQGMRYPQAHLNYPLEGRFDIFAHHISRARTQAEIRSFFQGILVYNPTDKPITLRVLEGASYLTRPDAIFIDLPEIVDNRLGTIFSGPGSRAVGDVLRGRKQGTWPDVMVIQPGQVQQLMNLPIPAGTVLPTSNGRSTLLRVQTDGPVHVANLAMLSPKNPDGTERVPTLQEWQNLLVNGTLSGPRDLRPTPIDNKTTNFPAQFIYGRVAGISQGSQWTTTLTDNPQSPDLTIPKAGRAIAYGLSLLHRGRLGTGQIQSAPMLTRYPDTAYFGHGNYGVEYNLTLPLYNNTQKTQRVTISLQTPLKDDGTQGLLMFLEPPEDRIFFRGTVRIVHRNSQGQETERYVHLVQQRGQRGEPLLELTLAPGDRQQVQVDLIYPPDATPPQVLTVKTEN</sequence>
<comment type="caution">
    <text evidence="2">The sequence shown here is derived from an EMBL/GenBank/DDBJ whole genome shotgun (WGS) entry which is preliminary data.</text>
</comment>
<dbReference type="Pfam" id="PF11850">
    <property type="entry name" value="DUF3370"/>
    <property type="match status" value="1"/>
</dbReference>
<organism evidence="2 3">
    <name type="scientific">Roseofilum acuticapitatum BLCC-M154</name>
    <dbReference type="NCBI Taxonomy" id="3022444"/>
    <lineage>
        <taxon>Bacteria</taxon>
        <taxon>Bacillati</taxon>
        <taxon>Cyanobacteriota</taxon>
        <taxon>Cyanophyceae</taxon>
        <taxon>Desertifilales</taxon>
        <taxon>Desertifilaceae</taxon>
        <taxon>Roseofilum</taxon>
        <taxon>Roseofilum acuticapitatum</taxon>
    </lineage>
</organism>
<feature type="region of interest" description="Disordered" evidence="1">
    <location>
        <begin position="55"/>
        <end position="89"/>
    </location>
</feature>
<name>A0ABT7AYI4_9CYAN</name>
<evidence type="ECO:0000256" key="1">
    <source>
        <dbReference type="SAM" id="MobiDB-lite"/>
    </source>
</evidence>
<protein>
    <submittedName>
        <fullName evidence="2">DUF3370 domain-containing protein</fullName>
    </submittedName>
</protein>
<feature type="compositionally biased region" description="Pro residues" evidence="1">
    <location>
        <begin position="55"/>
        <end position="84"/>
    </location>
</feature>
<gene>
    <name evidence="2" type="ORF">PMG71_21040</name>
</gene>
<dbReference type="InterPro" id="IPR021801">
    <property type="entry name" value="DUF3370"/>
</dbReference>
<keyword evidence="3" id="KW-1185">Reference proteome</keyword>
<accession>A0ABT7AYI4</accession>
<dbReference type="EMBL" id="JAQOSP010000133">
    <property type="protein sequence ID" value="MDJ1171920.1"/>
    <property type="molecule type" value="Genomic_DNA"/>
</dbReference>
<reference evidence="2 3" key="1">
    <citation type="submission" date="2023-01" db="EMBL/GenBank/DDBJ databases">
        <title>Novel diversity within Roseofilum (Cyanobacteria; Desertifilaceae) from marine benthic mats with descriptions of four novel species.</title>
        <authorList>
            <person name="Wang Y."/>
            <person name="Berthold D.E."/>
            <person name="Hu J."/>
            <person name="Lefler F.W."/>
            <person name="Laughinghouse H.D. IV."/>
        </authorList>
    </citation>
    <scope>NUCLEOTIDE SEQUENCE [LARGE SCALE GENOMIC DNA]</scope>
    <source>
        <strain evidence="2 3">BLCC-M154</strain>
    </source>
</reference>
<evidence type="ECO:0000313" key="2">
    <source>
        <dbReference type="EMBL" id="MDJ1171920.1"/>
    </source>
</evidence>
<dbReference type="RefSeq" id="WP_283755674.1">
    <property type="nucleotide sequence ID" value="NZ_JAQOSP010000133.1"/>
</dbReference>
<evidence type="ECO:0000313" key="3">
    <source>
        <dbReference type="Proteomes" id="UP001235303"/>
    </source>
</evidence>
<dbReference type="Proteomes" id="UP001235303">
    <property type="component" value="Unassembled WGS sequence"/>
</dbReference>
<proteinExistence type="predicted"/>